<evidence type="ECO:0000313" key="7">
    <source>
        <dbReference type="Proteomes" id="UP000010988"/>
    </source>
</evidence>
<accession>L7KHN2</accession>
<reference evidence="6 7" key="1">
    <citation type="submission" date="2012-12" db="EMBL/GenBank/DDBJ databases">
        <title>Whole genome shotgun sequence of Gordonia aichiensis NBRC 108223.</title>
        <authorList>
            <person name="Isaki-Nakamura S."/>
            <person name="Hosoyama A."/>
            <person name="Tsuchikane K."/>
            <person name="Ando Y."/>
            <person name="Baba S."/>
            <person name="Ohji S."/>
            <person name="Hamada M."/>
            <person name="Tamura T."/>
            <person name="Yamazoe A."/>
            <person name="Yamazaki S."/>
            <person name="Fujita N."/>
        </authorList>
    </citation>
    <scope>NUCLEOTIDE SEQUENCE [LARGE SCALE GENOMIC DNA]</scope>
    <source>
        <strain evidence="6 7">NBRC 108223</strain>
    </source>
</reference>
<evidence type="ECO:0000256" key="2">
    <source>
        <dbReference type="ARBA" id="ARBA00023125"/>
    </source>
</evidence>
<dbReference type="SUPFAM" id="SSF46689">
    <property type="entry name" value="Homeodomain-like"/>
    <property type="match status" value="1"/>
</dbReference>
<name>L7KHN2_9ACTN</name>
<evidence type="ECO:0000256" key="4">
    <source>
        <dbReference type="SAM" id="MobiDB-lite"/>
    </source>
</evidence>
<dbReference type="eggNOG" id="COG2207">
    <property type="taxonomic scope" value="Bacteria"/>
</dbReference>
<dbReference type="GO" id="GO:0003700">
    <property type="term" value="F:DNA-binding transcription factor activity"/>
    <property type="evidence" value="ECO:0007669"/>
    <property type="project" value="InterPro"/>
</dbReference>
<dbReference type="GO" id="GO:0043565">
    <property type="term" value="F:sequence-specific DNA binding"/>
    <property type="evidence" value="ECO:0007669"/>
    <property type="project" value="InterPro"/>
</dbReference>
<dbReference type="STRING" id="1220583.GOACH_04_05190"/>
<dbReference type="InterPro" id="IPR018060">
    <property type="entry name" value="HTH_AraC"/>
</dbReference>
<dbReference type="InterPro" id="IPR024775">
    <property type="entry name" value="DinB-like"/>
</dbReference>
<dbReference type="InterPro" id="IPR034660">
    <property type="entry name" value="DinB/YfiT-like"/>
</dbReference>
<dbReference type="OrthoDB" id="161473at2"/>
<proteinExistence type="predicted"/>
<dbReference type="SMART" id="SM00342">
    <property type="entry name" value="HTH_ARAC"/>
    <property type="match status" value="1"/>
</dbReference>
<dbReference type="SUPFAM" id="SSF109854">
    <property type="entry name" value="DinB/YfiT-like putative metalloenzymes"/>
    <property type="match status" value="1"/>
</dbReference>
<dbReference type="EMBL" id="BANR01000004">
    <property type="protein sequence ID" value="GAC48119.1"/>
    <property type="molecule type" value="Genomic_DNA"/>
</dbReference>
<protein>
    <submittedName>
        <fullName evidence="6">Putative AraC family transcriptional regulator</fullName>
    </submittedName>
</protein>
<sequence>MPAHGRDRLRELLDAVLDEDNATLGSMAASAYSSPFHFSRRVARDVGEPPAALRRRVLLERAAWQVRHGASVTDAAFAAGYESVEGFSRAFARAYGHPPSAMPPGVEGRGHWLPAPNGIHFHSPTVLYVAGSSTFGDGTTASSGDLVSLLVRHDVDDIAALLDVAKSLSDEDFDRVRLPGNTTISWDGYDESLSDVLHHLVFATLPWMASIDGDDLPDVDIRYGPAELADRYDEIGPRWLAAVRDIDRRDAWADSIIDALCDPPESFVLAQIVGHVLTFSAHRRQLARTMFAQAGIDTSAPELDPDPITWQRRQTGGE</sequence>
<gene>
    <name evidence="6" type="ORF">GOACH_04_05190</name>
</gene>
<dbReference type="AlphaFoldDB" id="L7KHN2"/>
<feature type="domain" description="HTH araC/xylS-type" evidence="5">
    <location>
        <begin position="7"/>
        <end position="105"/>
    </location>
</feature>
<dbReference type="RefSeq" id="WP_005172696.1">
    <property type="nucleotide sequence ID" value="NZ_BANR01000004.1"/>
</dbReference>
<keyword evidence="3" id="KW-0804">Transcription</keyword>
<dbReference type="InterPro" id="IPR009057">
    <property type="entry name" value="Homeodomain-like_sf"/>
</dbReference>
<dbReference type="Pfam" id="PF12833">
    <property type="entry name" value="HTH_18"/>
    <property type="match status" value="1"/>
</dbReference>
<evidence type="ECO:0000313" key="6">
    <source>
        <dbReference type="EMBL" id="GAC48119.1"/>
    </source>
</evidence>
<keyword evidence="7" id="KW-1185">Reference proteome</keyword>
<evidence type="ECO:0000256" key="3">
    <source>
        <dbReference type="ARBA" id="ARBA00023163"/>
    </source>
</evidence>
<dbReference type="PANTHER" id="PTHR46796:SF2">
    <property type="entry name" value="TRANSCRIPTIONAL REGULATORY PROTEIN"/>
    <property type="match status" value="1"/>
</dbReference>
<evidence type="ECO:0000256" key="1">
    <source>
        <dbReference type="ARBA" id="ARBA00023015"/>
    </source>
</evidence>
<dbReference type="PROSITE" id="PS01124">
    <property type="entry name" value="HTH_ARAC_FAMILY_2"/>
    <property type="match status" value="1"/>
</dbReference>
<evidence type="ECO:0000259" key="5">
    <source>
        <dbReference type="PROSITE" id="PS01124"/>
    </source>
</evidence>
<dbReference type="Proteomes" id="UP000010988">
    <property type="component" value="Unassembled WGS sequence"/>
</dbReference>
<dbReference type="Pfam" id="PF12867">
    <property type="entry name" value="DinB_2"/>
    <property type="match status" value="1"/>
</dbReference>
<dbReference type="InterPro" id="IPR050204">
    <property type="entry name" value="AraC_XylS_family_regulators"/>
</dbReference>
<dbReference type="Gene3D" id="1.10.10.60">
    <property type="entry name" value="Homeodomain-like"/>
    <property type="match status" value="1"/>
</dbReference>
<keyword evidence="1" id="KW-0805">Transcription regulation</keyword>
<keyword evidence="2" id="KW-0238">DNA-binding</keyword>
<feature type="region of interest" description="Disordered" evidence="4">
    <location>
        <begin position="298"/>
        <end position="318"/>
    </location>
</feature>
<organism evidence="6 7">
    <name type="scientific">Gordonia aichiensis NBRC 108223</name>
    <dbReference type="NCBI Taxonomy" id="1220583"/>
    <lineage>
        <taxon>Bacteria</taxon>
        <taxon>Bacillati</taxon>
        <taxon>Actinomycetota</taxon>
        <taxon>Actinomycetes</taxon>
        <taxon>Mycobacteriales</taxon>
        <taxon>Gordoniaceae</taxon>
        <taxon>Gordonia</taxon>
    </lineage>
</organism>
<dbReference type="PANTHER" id="PTHR46796">
    <property type="entry name" value="HTH-TYPE TRANSCRIPTIONAL ACTIVATOR RHAS-RELATED"/>
    <property type="match status" value="1"/>
</dbReference>
<comment type="caution">
    <text evidence="6">The sequence shown here is derived from an EMBL/GenBank/DDBJ whole genome shotgun (WGS) entry which is preliminary data.</text>
</comment>